<reference evidence="3" key="1">
    <citation type="journal article" date="2020" name="mSystems">
        <title>Genome- and Community-Level Interaction Insights into Carbon Utilization and Element Cycling Functions of Hydrothermarchaeota in Hydrothermal Sediment.</title>
        <authorList>
            <person name="Zhou Z."/>
            <person name="Liu Y."/>
            <person name="Xu W."/>
            <person name="Pan J."/>
            <person name="Luo Z.H."/>
            <person name="Li M."/>
        </authorList>
    </citation>
    <scope>NUCLEOTIDE SEQUENCE [LARGE SCALE GENOMIC DNA]</scope>
    <source>
        <strain evidence="3">SpSt-853</strain>
    </source>
</reference>
<protein>
    <submittedName>
        <fullName evidence="3">Uncharacterized protein</fullName>
    </submittedName>
</protein>
<dbReference type="EMBL" id="DTKJ01000036">
    <property type="protein sequence ID" value="HGZ11506.1"/>
    <property type="molecule type" value="Genomic_DNA"/>
</dbReference>
<dbReference type="InterPro" id="IPR031823">
    <property type="entry name" value="TatT"/>
</dbReference>
<evidence type="ECO:0000256" key="1">
    <source>
        <dbReference type="SAM" id="Coils"/>
    </source>
</evidence>
<dbReference type="Pfam" id="PF16811">
    <property type="entry name" value="TAtT"/>
    <property type="match status" value="1"/>
</dbReference>
<evidence type="ECO:0000313" key="3">
    <source>
        <dbReference type="EMBL" id="HGZ11506.1"/>
    </source>
</evidence>
<dbReference type="PROSITE" id="PS51257">
    <property type="entry name" value="PROKAR_LIPOPROTEIN"/>
    <property type="match status" value="1"/>
</dbReference>
<accession>A0A7C5AL93</accession>
<comment type="caution">
    <text evidence="3">The sequence shown here is derived from an EMBL/GenBank/DDBJ whole genome shotgun (WGS) entry which is preliminary data.</text>
</comment>
<evidence type="ECO:0000256" key="2">
    <source>
        <dbReference type="SAM" id="MobiDB-lite"/>
    </source>
</evidence>
<proteinExistence type="predicted"/>
<sequence length="267" mass="29569">MKPFFAILLLWAVSLGFSSCGHLPEIPSRELAVELKEGCDLEQLRQELAYLEEQVNSSPETRANCLIRLARIAFILGELGPKGDKSLYFTKGKLYAETLIREQPEWAAGHYWLGLNLCGLAEEAGPKRGLRLVPQIIATMERALEVDPVYDQAGAHRVLGRIYYECPPWPLSVGDIHKSLRHLSAAVAISPENSTNHLFLAETLLKLDKKAEALQELEKVLKATSHALCPKELAADRRQALKLLKENQWAKAGSRDPAGRSSAPGSK</sequence>
<gene>
    <name evidence="3" type="ORF">ENW48_04760</name>
</gene>
<organism evidence="3">
    <name type="scientific">Desulfobacca acetoxidans</name>
    <dbReference type="NCBI Taxonomy" id="60893"/>
    <lineage>
        <taxon>Bacteria</taxon>
        <taxon>Pseudomonadati</taxon>
        <taxon>Thermodesulfobacteriota</taxon>
        <taxon>Desulfobaccia</taxon>
        <taxon>Desulfobaccales</taxon>
        <taxon>Desulfobaccaceae</taxon>
        <taxon>Desulfobacca</taxon>
    </lineage>
</organism>
<dbReference type="AlphaFoldDB" id="A0A7C5AL93"/>
<keyword evidence="1" id="KW-0175">Coiled coil</keyword>
<feature type="coiled-coil region" evidence="1">
    <location>
        <begin position="200"/>
        <end position="227"/>
    </location>
</feature>
<dbReference type="Gene3D" id="1.25.40.10">
    <property type="entry name" value="Tetratricopeptide repeat domain"/>
    <property type="match status" value="1"/>
</dbReference>
<feature type="region of interest" description="Disordered" evidence="2">
    <location>
        <begin position="248"/>
        <end position="267"/>
    </location>
</feature>
<dbReference type="SUPFAM" id="SSF48452">
    <property type="entry name" value="TPR-like"/>
    <property type="match status" value="1"/>
</dbReference>
<dbReference type="InterPro" id="IPR011990">
    <property type="entry name" value="TPR-like_helical_dom_sf"/>
</dbReference>
<name>A0A7C5AL93_9BACT</name>